<dbReference type="InterPro" id="IPR002938">
    <property type="entry name" value="FAD-bd"/>
</dbReference>
<dbReference type="PANTHER" id="PTHR43004">
    <property type="entry name" value="TRK SYSTEM POTASSIUM UPTAKE PROTEIN"/>
    <property type="match status" value="1"/>
</dbReference>
<comment type="cofactor">
    <cofactor evidence="1">
        <name>FAD</name>
        <dbReference type="ChEBI" id="CHEBI:57692"/>
    </cofactor>
</comment>
<dbReference type="RefSeq" id="WP_179774922.1">
    <property type="nucleotide sequence ID" value="NZ_JACCFK010000001.1"/>
</dbReference>
<reference evidence="5 6" key="1">
    <citation type="submission" date="2020-07" db="EMBL/GenBank/DDBJ databases">
        <title>Sequencing the genomes of 1000 actinobacteria strains.</title>
        <authorList>
            <person name="Klenk H.-P."/>
        </authorList>
    </citation>
    <scope>NUCLEOTIDE SEQUENCE [LARGE SCALE GENOMIC DNA]</scope>
    <source>
        <strain evidence="5 6">DSM 104006</strain>
    </source>
</reference>
<dbReference type="Gene3D" id="3.40.30.120">
    <property type="match status" value="1"/>
</dbReference>
<dbReference type="Pfam" id="PF01494">
    <property type="entry name" value="FAD_binding_3"/>
    <property type="match status" value="1"/>
</dbReference>
<feature type="domain" description="FAD-binding" evidence="4">
    <location>
        <begin position="2"/>
        <end position="331"/>
    </location>
</feature>
<evidence type="ECO:0000259" key="4">
    <source>
        <dbReference type="Pfam" id="PF01494"/>
    </source>
</evidence>
<evidence type="ECO:0000256" key="1">
    <source>
        <dbReference type="ARBA" id="ARBA00001974"/>
    </source>
</evidence>
<gene>
    <name evidence="5" type="ORF">HNR02_004297</name>
</gene>
<organism evidence="5 6">
    <name type="scientific">Amycolatopsis endophytica</name>
    <dbReference type="NCBI Taxonomy" id="860233"/>
    <lineage>
        <taxon>Bacteria</taxon>
        <taxon>Bacillati</taxon>
        <taxon>Actinomycetota</taxon>
        <taxon>Actinomycetes</taxon>
        <taxon>Pseudonocardiales</taxon>
        <taxon>Pseudonocardiaceae</taxon>
        <taxon>Amycolatopsis</taxon>
    </lineage>
</organism>
<dbReference type="Pfam" id="PF21274">
    <property type="entry name" value="Rng_hyd_C"/>
    <property type="match status" value="1"/>
</dbReference>
<dbReference type="EMBL" id="JACCFK010000001">
    <property type="protein sequence ID" value="NYI90974.1"/>
    <property type="molecule type" value="Genomic_DNA"/>
</dbReference>
<evidence type="ECO:0000313" key="5">
    <source>
        <dbReference type="EMBL" id="NYI90974.1"/>
    </source>
</evidence>
<evidence type="ECO:0000256" key="3">
    <source>
        <dbReference type="ARBA" id="ARBA00022827"/>
    </source>
</evidence>
<dbReference type="PANTHER" id="PTHR43004:SF19">
    <property type="entry name" value="BINDING MONOOXYGENASE, PUTATIVE (JCVI)-RELATED"/>
    <property type="match status" value="1"/>
</dbReference>
<dbReference type="GO" id="GO:0016709">
    <property type="term" value="F:oxidoreductase activity, acting on paired donors, with incorporation or reduction of molecular oxygen, NAD(P)H as one donor, and incorporation of one atom of oxygen"/>
    <property type="evidence" value="ECO:0007669"/>
    <property type="project" value="UniProtKB-ARBA"/>
</dbReference>
<dbReference type="Gene3D" id="3.50.50.60">
    <property type="entry name" value="FAD/NAD(P)-binding domain"/>
    <property type="match status" value="1"/>
</dbReference>
<proteinExistence type="predicted"/>
<dbReference type="InterPro" id="IPR036188">
    <property type="entry name" value="FAD/NAD-bd_sf"/>
</dbReference>
<dbReference type="AlphaFoldDB" id="A0A853B888"/>
<evidence type="ECO:0000256" key="2">
    <source>
        <dbReference type="ARBA" id="ARBA00022630"/>
    </source>
</evidence>
<evidence type="ECO:0000313" key="6">
    <source>
        <dbReference type="Proteomes" id="UP000549616"/>
    </source>
</evidence>
<dbReference type="SUPFAM" id="SSF51905">
    <property type="entry name" value="FAD/NAD(P)-binding domain"/>
    <property type="match status" value="1"/>
</dbReference>
<protein>
    <submittedName>
        <fullName evidence="5">2-polyprenyl-6-methoxyphenol hydroxylase-like FAD-dependent oxidoreductase</fullName>
    </submittedName>
</protein>
<accession>A0A853B888</accession>
<dbReference type="GO" id="GO:0071949">
    <property type="term" value="F:FAD binding"/>
    <property type="evidence" value="ECO:0007669"/>
    <property type="project" value="InterPro"/>
</dbReference>
<dbReference type="Gene3D" id="3.30.9.10">
    <property type="entry name" value="D-Amino Acid Oxidase, subunit A, domain 2"/>
    <property type="match status" value="1"/>
</dbReference>
<keyword evidence="3" id="KW-0274">FAD</keyword>
<dbReference type="Proteomes" id="UP000549616">
    <property type="component" value="Unassembled WGS sequence"/>
</dbReference>
<keyword evidence="6" id="KW-1185">Reference proteome</keyword>
<keyword evidence="2" id="KW-0285">Flavoprotein</keyword>
<comment type="caution">
    <text evidence="5">The sequence shown here is derived from an EMBL/GenBank/DDBJ whole genome shotgun (WGS) entry which is preliminary data.</text>
</comment>
<sequence length="497" mass="52349">MSDVVVAGGGSVGLATAVFLAHHGVRVHVVERRAELSVHPRALGISPRTLEFFREVGLGPALEAVAVRSTALWKADARTVAEIDRDRAPYPVSAVSPESPRGHYPQDRLDAALLPAALDRGVTVEFGAAVTGLDQDGDGVSVALSGGRVLRTRYLVGADGVNTAVRPALGIGATGPGEVGAPTLNILFEADLNGHFGPMPTMAEIEHPEVRGMLLSVGERRWVLHTAAPGTPEDLVRTALGEDVPVTVIAAKWWRATLRMAERFRAGRAFLAGDAARAISPLGAFGLNTGLADAHNLAWKLAMVLSGRAGDGLLDTYHDERHAVAEFVTRQAALRWENPRIHWDASAVAERAAVGAWNAPMVTMGYRYDSSAVIGAVVEPPSTEDVVAALDGAPGSRLPHRWVSSGVSTLDLVGSRLTVFSSDSLWAEAAGKAGARLGLDVGSAVLPDTGWREAVGLAEGGALLVRPDGFIAWRSTTRTPDPAGMLESVLTRVLSRR</sequence>
<dbReference type="InterPro" id="IPR050641">
    <property type="entry name" value="RIFMO-like"/>
</dbReference>
<name>A0A853B888_9PSEU</name>
<dbReference type="PRINTS" id="PR00420">
    <property type="entry name" value="RNGMNOXGNASE"/>
</dbReference>